<evidence type="ECO:0000313" key="3">
    <source>
        <dbReference type="EMBL" id="KEO87744.1"/>
    </source>
</evidence>
<dbReference type="InterPro" id="IPR014748">
    <property type="entry name" value="Enoyl-CoA_hydra_C"/>
</dbReference>
<dbReference type="eggNOG" id="COG1024">
    <property type="taxonomic scope" value="Bacteria"/>
</dbReference>
<protein>
    <submittedName>
        <fullName evidence="3">Enoyl-CoA hydratase</fullName>
    </submittedName>
</protein>
<dbReference type="CDD" id="cd06558">
    <property type="entry name" value="crotonase-like"/>
    <property type="match status" value="1"/>
</dbReference>
<dbReference type="Gene3D" id="1.10.12.10">
    <property type="entry name" value="Lyase 2-enoyl-coa Hydratase, Chain A, domain 2"/>
    <property type="match status" value="1"/>
</dbReference>
<evidence type="ECO:0000256" key="2">
    <source>
        <dbReference type="ARBA" id="ARBA00023239"/>
    </source>
</evidence>
<dbReference type="InterPro" id="IPR001753">
    <property type="entry name" value="Enoyl-CoA_hydra/iso"/>
</dbReference>
<organism evidence="3 4">
    <name type="scientific">Erythrobacter longus</name>
    <dbReference type="NCBI Taxonomy" id="1044"/>
    <lineage>
        <taxon>Bacteria</taxon>
        <taxon>Pseudomonadati</taxon>
        <taxon>Pseudomonadota</taxon>
        <taxon>Alphaproteobacteria</taxon>
        <taxon>Sphingomonadales</taxon>
        <taxon>Erythrobacteraceae</taxon>
        <taxon>Erythrobacter/Porphyrobacter group</taxon>
        <taxon>Erythrobacter</taxon>
    </lineage>
</organism>
<comment type="caution">
    <text evidence="3">The sequence shown here is derived from an EMBL/GenBank/DDBJ whole genome shotgun (WGS) entry which is preliminary data.</text>
</comment>
<dbReference type="EMBL" id="JMIW01000010">
    <property type="protein sequence ID" value="KEO87744.1"/>
    <property type="molecule type" value="Genomic_DNA"/>
</dbReference>
<dbReference type="PANTHER" id="PTHR11941">
    <property type="entry name" value="ENOYL-COA HYDRATASE-RELATED"/>
    <property type="match status" value="1"/>
</dbReference>
<accession>A0A074M345</accession>
<dbReference type="Pfam" id="PF00378">
    <property type="entry name" value="ECH_1"/>
    <property type="match status" value="1"/>
</dbReference>
<comment type="similarity">
    <text evidence="1">Belongs to the enoyl-CoA hydratase/isomerase family.</text>
</comment>
<keyword evidence="4" id="KW-1185">Reference proteome</keyword>
<keyword evidence="2" id="KW-0456">Lyase</keyword>
<dbReference type="PANTHER" id="PTHR11941:SF130">
    <property type="entry name" value="ENOYL-COA HYDRATASE ECHA12-RELATED"/>
    <property type="match status" value="1"/>
</dbReference>
<dbReference type="OrthoDB" id="9802898at2"/>
<dbReference type="SUPFAM" id="SSF52096">
    <property type="entry name" value="ClpP/crotonase"/>
    <property type="match status" value="1"/>
</dbReference>
<reference evidence="3 4" key="1">
    <citation type="submission" date="2014-04" db="EMBL/GenBank/DDBJ databases">
        <title>A comprehensive comparison of genomes of Erythrobacter spp. strains.</title>
        <authorList>
            <person name="Zheng Q."/>
        </authorList>
    </citation>
    <scope>NUCLEOTIDE SEQUENCE [LARGE SCALE GENOMIC DNA]</scope>
    <source>
        <strain evidence="3 4">DSM 6997</strain>
    </source>
</reference>
<dbReference type="InterPro" id="IPR029045">
    <property type="entry name" value="ClpP/crotonase-like_dom_sf"/>
</dbReference>
<evidence type="ECO:0000256" key="1">
    <source>
        <dbReference type="ARBA" id="ARBA00005254"/>
    </source>
</evidence>
<dbReference type="STRING" id="1044.EH31_06205"/>
<gene>
    <name evidence="3" type="ORF">EH31_06205</name>
</gene>
<sequence>MSDPILITQDGAVATVTLNRPERLNAMDEALIFALRDYFQALHDRHDIRIVVLKAAGRAFCAGLDLEAWPRDESVGPVQHTWRTQRSIASVMQLMRSCPQPVIALAQGAACGGGLSLLLASDIRFCTPDFRMKAAYIKIGLGGCDMGSSYFLPRLVGASLASEMILTGRFIHADRALASGFVSAIVEASEMDGAAQSIIDEMLLTAPMGLRLSKDALNRNIDAPGFEAALAIEDRQQVLLSQTQDASEAQRAFLEKRRPDYQDR</sequence>
<dbReference type="Proteomes" id="UP000027647">
    <property type="component" value="Unassembled WGS sequence"/>
</dbReference>
<evidence type="ECO:0000313" key="4">
    <source>
        <dbReference type="Proteomes" id="UP000027647"/>
    </source>
</evidence>
<proteinExistence type="inferred from homology"/>
<dbReference type="GO" id="GO:0016829">
    <property type="term" value="F:lyase activity"/>
    <property type="evidence" value="ECO:0007669"/>
    <property type="project" value="UniProtKB-KW"/>
</dbReference>
<dbReference type="Gene3D" id="3.90.226.10">
    <property type="entry name" value="2-enoyl-CoA Hydratase, Chain A, domain 1"/>
    <property type="match status" value="1"/>
</dbReference>
<dbReference type="GO" id="GO:0006635">
    <property type="term" value="P:fatty acid beta-oxidation"/>
    <property type="evidence" value="ECO:0007669"/>
    <property type="project" value="TreeGrafter"/>
</dbReference>
<dbReference type="AlphaFoldDB" id="A0A074M345"/>
<name>A0A074M345_ERYLO</name>
<dbReference type="RefSeq" id="WP_034962362.1">
    <property type="nucleotide sequence ID" value="NZ_JMIW01000010.1"/>
</dbReference>